<dbReference type="Pfam" id="PF05258">
    <property type="entry name" value="DciA"/>
    <property type="match status" value="1"/>
</dbReference>
<dbReference type="PANTHER" id="PTHR36456:SF1">
    <property type="entry name" value="UPF0232 PROTEIN SCO3875"/>
    <property type="match status" value="1"/>
</dbReference>
<feature type="region of interest" description="Disordered" evidence="1">
    <location>
        <begin position="111"/>
        <end position="135"/>
    </location>
</feature>
<accession>A0A2Z6B267</accession>
<keyword evidence="3" id="KW-1185">Reference proteome</keyword>
<dbReference type="AlphaFoldDB" id="A0A2Z6B267"/>
<dbReference type="OrthoDB" id="5471833at2"/>
<evidence type="ECO:0000256" key="1">
    <source>
        <dbReference type="SAM" id="MobiDB-lite"/>
    </source>
</evidence>
<protein>
    <recommendedName>
        <fullName evidence="4">DUF721 domain-containing protein</fullName>
    </recommendedName>
</protein>
<dbReference type="RefSeq" id="WP_126380642.1">
    <property type="nucleotide sequence ID" value="NZ_AP017378.1"/>
</dbReference>
<name>A0A2Z6B267_9BACT</name>
<reference evidence="2 3" key="1">
    <citation type="journal article" date="2018" name="Sci. Adv.">
        <title>Multi-heme cytochromes provide a pathway for survival in energy-limited environments.</title>
        <authorList>
            <person name="Deng X."/>
            <person name="Dohmae N."/>
            <person name="Nealson K.H."/>
            <person name="Hashimoto K."/>
            <person name="Okamoto A."/>
        </authorList>
    </citation>
    <scope>NUCLEOTIDE SEQUENCE [LARGE SCALE GENOMIC DNA]</scope>
    <source>
        <strain evidence="2 3">IS5</strain>
    </source>
</reference>
<proteinExistence type="predicted"/>
<gene>
    <name evidence="2" type="ORF">DFE_2883</name>
</gene>
<evidence type="ECO:0000313" key="3">
    <source>
        <dbReference type="Proteomes" id="UP000269883"/>
    </source>
</evidence>
<dbReference type="PANTHER" id="PTHR36456">
    <property type="entry name" value="UPF0232 PROTEIN SCO3875"/>
    <property type="match status" value="1"/>
</dbReference>
<evidence type="ECO:0008006" key="4">
    <source>
        <dbReference type="Google" id="ProtNLM"/>
    </source>
</evidence>
<dbReference type="InterPro" id="IPR007922">
    <property type="entry name" value="DciA-like"/>
</dbReference>
<sequence>MKRMKRFSSALTKLLQDKDGEGTHYHLTRLWKHWEEVVGDHIAEVARPLGHRKTTLLIGVEDHMLMQELVHYSPAILEQVNTFLGMNFFDKVHVDLIGDHVSLDALPENTRQAHPLEPQKPEQLGGLVGKLDPDSPMAKCYRAYVEYFARREQARKGRDTPPSNSDHS</sequence>
<dbReference type="Proteomes" id="UP000269883">
    <property type="component" value="Chromosome"/>
</dbReference>
<organism evidence="2 3">
    <name type="scientific">Desulfovibrio ferrophilus</name>
    <dbReference type="NCBI Taxonomy" id="241368"/>
    <lineage>
        <taxon>Bacteria</taxon>
        <taxon>Pseudomonadati</taxon>
        <taxon>Thermodesulfobacteriota</taxon>
        <taxon>Desulfovibrionia</taxon>
        <taxon>Desulfovibrionales</taxon>
        <taxon>Desulfovibrionaceae</taxon>
        <taxon>Desulfovibrio</taxon>
    </lineage>
</organism>
<dbReference type="KEGG" id="dfl:DFE_2883"/>
<evidence type="ECO:0000313" key="2">
    <source>
        <dbReference type="EMBL" id="BBD09609.1"/>
    </source>
</evidence>
<dbReference type="EMBL" id="AP017378">
    <property type="protein sequence ID" value="BBD09609.1"/>
    <property type="molecule type" value="Genomic_DNA"/>
</dbReference>